<reference evidence="16 17" key="1">
    <citation type="submission" date="2017-06" db="EMBL/GenBank/DDBJ databases">
        <title>A platform for efficient transgenesis in Macrostomum lignano, a flatworm model organism for stem cell research.</title>
        <authorList>
            <person name="Berezikov E."/>
        </authorList>
    </citation>
    <scope>NUCLEOTIDE SEQUENCE [LARGE SCALE GENOMIC DNA]</scope>
    <source>
        <strain evidence="16">DV1</strain>
        <tissue evidence="16">Whole organism</tissue>
    </source>
</reference>
<dbReference type="InterPro" id="IPR041577">
    <property type="entry name" value="RT_RNaseH_2"/>
</dbReference>
<dbReference type="InterPro" id="IPR000477">
    <property type="entry name" value="RT_dom"/>
</dbReference>
<feature type="compositionally biased region" description="Polar residues" evidence="12">
    <location>
        <begin position="1338"/>
        <end position="1348"/>
    </location>
</feature>
<protein>
    <recommendedName>
        <fullName evidence="18">Reverse transcriptase</fullName>
    </recommendedName>
</protein>
<dbReference type="Pfam" id="PF00665">
    <property type="entry name" value="rve"/>
    <property type="match status" value="1"/>
</dbReference>
<dbReference type="Gene3D" id="3.30.70.270">
    <property type="match status" value="2"/>
</dbReference>
<evidence type="ECO:0000256" key="9">
    <source>
        <dbReference type="ARBA" id="ARBA00022884"/>
    </source>
</evidence>
<accession>A0A267DXP5</accession>
<dbReference type="PROSITE" id="PS00141">
    <property type="entry name" value="ASP_PROTEASE"/>
    <property type="match status" value="1"/>
</dbReference>
<keyword evidence="9" id="KW-0694">RNA-binding</keyword>
<evidence type="ECO:0000256" key="6">
    <source>
        <dbReference type="ARBA" id="ARBA00022759"/>
    </source>
</evidence>
<dbReference type="CDD" id="cd01647">
    <property type="entry name" value="RT_LTR"/>
    <property type="match status" value="1"/>
</dbReference>
<keyword evidence="10" id="KW-0229">DNA integration</keyword>
<dbReference type="InterPro" id="IPR021109">
    <property type="entry name" value="Peptidase_aspartic_dom_sf"/>
</dbReference>
<dbReference type="PROSITE" id="PS50994">
    <property type="entry name" value="INTEGRASE"/>
    <property type="match status" value="1"/>
</dbReference>
<dbReference type="Gene3D" id="4.10.60.10">
    <property type="entry name" value="Zinc finger, CCHC-type"/>
    <property type="match status" value="1"/>
</dbReference>
<evidence type="ECO:0000259" key="15">
    <source>
        <dbReference type="PROSITE" id="PS50994"/>
    </source>
</evidence>
<evidence type="ECO:0000256" key="4">
    <source>
        <dbReference type="ARBA" id="ARBA00022722"/>
    </source>
</evidence>
<dbReference type="CDD" id="cd09274">
    <property type="entry name" value="RNase_HI_RT_Ty3"/>
    <property type="match status" value="1"/>
</dbReference>
<dbReference type="PROSITE" id="PS50878">
    <property type="entry name" value="RT_POL"/>
    <property type="match status" value="1"/>
</dbReference>
<feature type="domain" description="Peptidase A2" evidence="13">
    <location>
        <begin position="296"/>
        <end position="376"/>
    </location>
</feature>
<dbReference type="Gene3D" id="3.10.20.370">
    <property type="match status" value="1"/>
</dbReference>
<dbReference type="Gene3D" id="3.30.420.10">
    <property type="entry name" value="Ribonuclease H-like superfamily/Ribonuclease H"/>
    <property type="match status" value="1"/>
</dbReference>
<dbReference type="STRING" id="282301.A0A267DXP5"/>
<dbReference type="FunFam" id="3.10.20.370:FF:000001">
    <property type="entry name" value="Retrovirus-related Pol polyprotein from transposon 17.6-like protein"/>
    <property type="match status" value="1"/>
</dbReference>
<evidence type="ECO:0000256" key="2">
    <source>
        <dbReference type="ARBA" id="ARBA00022679"/>
    </source>
</evidence>
<dbReference type="GO" id="GO:0015074">
    <property type="term" value="P:DNA integration"/>
    <property type="evidence" value="ECO:0007669"/>
    <property type="project" value="UniProtKB-KW"/>
</dbReference>
<dbReference type="InterPro" id="IPR050951">
    <property type="entry name" value="Retrovirus_Pol_polyprotein"/>
</dbReference>
<dbReference type="GO" id="GO:0004190">
    <property type="term" value="F:aspartic-type endopeptidase activity"/>
    <property type="evidence" value="ECO:0007669"/>
    <property type="project" value="UniProtKB-KW"/>
</dbReference>
<feature type="region of interest" description="Disordered" evidence="12">
    <location>
        <begin position="1186"/>
        <end position="1214"/>
    </location>
</feature>
<feature type="domain" description="Reverse transcriptase" evidence="14">
    <location>
        <begin position="470"/>
        <end position="648"/>
    </location>
</feature>
<name>A0A267DXP5_9PLAT</name>
<dbReference type="Gene3D" id="3.10.10.10">
    <property type="entry name" value="HIV Type 1 Reverse Transcriptase, subunit A, domain 1"/>
    <property type="match status" value="1"/>
</dbReference>
<dbReference type="GO" id="GO:0008270">
    <property type="term" value="F:zinc ion binding"/>
    <property type="evidence" value="ECO:0007669"/>
    <property type="project" value="InterPro"/>
</dbReference>
<feature type="domain" description="Integrase catalytic" evidence="15">
    <location>
        <begin position="1019"/>
        <end position="1172"/>
    </location>
</feature>
<dbReference type="FunFam" id="3.30.420.10:FF:000063">
    <property type="entry name" value="Retrovirus-related Pol polyprotein from transposon 297-like Protein"/>
    <property type="match status" value="1"/>
</dbReference>
<comment type="caution">
    <text evidence="16">The sequence shown here is derived from an EMBL/GenBank/DDBJ whole genome shotgun (WGS) entry which is preliminary data.</text>
</comment>
<dbReference type="EMBL" id="NIVC01003087">
    <property type="protein sequence ID" value="PAA53434.1"/>
    <property type="molecule type" value="Genomic_DNA"/>
</dbReference>
<keyword evidence="5" id="KW-0064">Aspartyl protease</keyword>
<dbReference type="SUPFAM" id="SSF53098">
    <property type="entry name" value="Ribonuclease H-like"/>
    <property type="match status" value="1"/>
</dbReference>
<evidence type="ECO:0000256" key="8">
    <source>
        <dbReference type="ARBA" id="ARBA00022842"/>
    </source>
</evidence>
<evidence type="ECO:0000256" key="7">
    <source>
        <dbReference type="ARBA" id="ARBA00022801"/>
    </source>
</evidence>
<organism evidence="16 17">
    <name type="scientific">Macrostomum lignano</name>
    <dbReference type="NCBI Taxonomy" id="282301"/>
    <lineage>
        <taxon>Eukaryota</taxon>
        <taxon>Metazoa</taxon>
        <taxon>Spiralia</taxon>
        <taxon>Lophotrochozoa</taxon>
        <taxon>Platyhelminthes</taxon>
        <taxon>Rhabditophora</taxon>
        <taxon>Macrostomorpha</taxon>
        <taxon>Macrostomida</taxon>
        <taxon>Macrostomidae</taxon>
        <taxon>Macrostomum</taxon>
    </lineage>
</organism>
<dbReference type="OrthoDB" id="10053045at2759"/>
<evidence type="ECO:0000259" key="13">
    <source>
        <dbReference type="PROSITE" id="PS50175"/>
    </source>
</evidence>
<evidence type="ECO:0000256" key="11">
    <source>
        <dbReference type="ARBA" id="ARBA00022918"/>
    </source>
</evidence>
<dbReference type="InterPro" id="IPR041588">
    <property type="entry name" value="Integrase_H2C2"/>
</dbReference>
<dbReference type="InterPro" id="IPR001584">
    <property type="entry name" value="Integrase_cat-core"/>
</dbReference>
<evidence type="ECO:0000256" key="3">
    <source>
        <dbReference type="ARBA" id="ARBA00022695"/>
    </source>
</evidence>
<dbReference type="GO" id="GO:0006508">
    <property type="term" value="P:proteolysis"/>
    <property type="evidence" value="ECO:0007669"/>
    <property type="project" value="UniProtKB-KW"/>
</dbReference>
<keyword evidence="2" id="KW-0808">Transferase</keyword>
<evidence type="ECO:0000313" key="17">
    <source>
        <dbReference type="Proteomes" id="UP000215902"/>
    </source>
</evidence>
<evidence type="ECO:0000259" key="14">
    <source>
        <dbReference type="PROSITE" id="PS50878"/>
    </source>
</evidence>
<evidence type="ECO:0000313" key="16">
    <source>
        <dbReference type="EMBL" id="PAA53434.1"/>
    </source>
</evidence>
<dbReference type="InterPro" id="IPR012337">
    <property type="entry name" value="RNaseH-like_sf"/>
</dbReference>
<dbReference type="GO" id="GO:0003723">
    <property type="term" value="F:RNA binding"/>
    <property type="evidence" value="ECO:0007669"/>
    <property type="project" value="UniProtKB-KW"/>
</dbReference>
<evidence type="ECO:0000256" key="12">
    <source>
        <dbReference type="SAM" id="MobiDB-lite"/>
    </source>
</evidence>
<dbReference type="SUPFAM" id="SSF57756">
    <property type="entry name" value="Retrovirus zinc finger-like domains"/>
    <property type="match status" value="1"/>
</dbReference>
<keyword evidence="6" id="KW-0255">Endonuclease</keyword>
<dbReference type="SUPFAM" id="SSF56672">
    <property type="entry name" value="DNA/RNA polymerases"/>
    <property type="match status" value="1"/>
</dbReference>
<dbReference type="PANTHER" id="PTHR37984">
    <property type="entry name" value="PROTEIN CBG26694"/>
    <property type="match status" value="1"/>
</dbReference>
<dbReference type="PANTHER" id="PTHR37984:SF11">
    <property type="entry name" value="INTEGRASE CATALYTIC DOMAIN-CONTAINING PROTEIN"/>
    <property type="match status" value="1"/>
</dbReference>
<dbReference type="Gene3D" id="2.40.70.10">
    <property type="entry name" value="Acid Proteases"/>
    <property type="match status" value="1"/>
</dbReference>
<keyword evidence="8" id="KW-0460">Magnesium</keyword>
<dbReference type="InterPro" id="IPR001969">
    <property type="entry name" value="Aspartic_peptidase_AS"/>
</dbReference>
<feature type="compositionally biased region" description="Basic and acidic residues" evidence="12">
    <location>
        <begin position="1320"/>
        <end position="1337"/>
    </location>
</feature>
<dbReference type="FunFam" id="3.30.70.270:FF:000026">
    <property type="entry name" value="Transposon Ty3-G Gag-Pol polyprotein"/>
    <property type="match status" value="1"/>
</dbReference>
<dbReference type="PROSITE" id="PS50175">
    <property type="entry name" value="ASP_PROT_RETROV"/>
    <property type="match status" value="1"/>
</dbReference>
<dbReference type="Pfam" id="PF17919">
    <property type="entry name" value="RT_RNaseH_2"/>
    <property type="match status" value="1"/>
</dbReference>
<evidence type="ECO:0000256" key="1">
    <source>
        <dbReference type="ARBA" id="ARBA00022670"/>
    </source>
</evidence>
<dbReference type="GO" id="GO:0003964">
    <property type="term" value="F:RNA-directed DNA polymerase activity"/>
    <property type="evidence" value="ECO:0007669"/>
    <property type="project" value="UniProtKB-KW"/>
</dbReference>
<keyword evidence="3" id="KW-0548">Nucleotidyltransferase</keyword>
<dbReference type="SUPFAM" id="SSF50630">
    <property type="entry name" value="Acid proteases"/>
    <property type="match status" value="1"/>
</dbReference>
<sequence>MALLQLQPPSAFSISADPHTVSKRWTEWATTLKRFLAASGISDDAQKQEILLYTAGKEVADIFKEISQTRLATDQPEQQTLDSLIAALTQHFQGRDNVVFTRYQFRQCTQLDGEGIDSWYNRLCNAAEACQFGELRQSLIRDQIVACCRSESLRKRLLNVPNISLPEALQLARTNEAASQQAAIMERSAAGPAEEVHAARDKRPTRRPPASPADKCLRCGEPGHRTCNRAQGKRCSNCGKLHHLAKACLSGRARINMAEPEPEEPAVAHLAEAVFSSLDPSRTSATFKAVINGANVPVLIDSGASCNVLSQRTLHLTGAPERALQPTHTRVYPLGAARPLTPAGQITLHTKINGNSERVRFIVIREDCITILGRETSTQMGMLRVGPQAETALTAGLTPTVNDLHLPQDLRLSSIMKEFSDRFQGIGCIKGVSVSIQLKEEAVPVCHPPSRVPVHLRTAVEKELKGQLAAGILERVTGPSAWSSRMVVVPKASPGEIRITQDLRDVNKYVIPEKQPIPTFEEVTDEMAGSTYFSELDVAKAFHQIEVSEESRQLLTFSTPLGLLRLKRLCMGFTSASEILQRVMTSILSGLRGVRWVHDDIIIFASTIKEHNERLRNCLDRLRQHNVTLNPRKCRIATQQADFLAMRLSAAGIQPTEEKLEAVADFKRPENATEVRSFLGLVTFVARFIPNLADKARPLRELTKKNVKWSWGPQQASAFQTIKQSIAHSTTLAFFNKNCETRLIVDASPTGLGAILAQVQPGGLTRPIAYASRSLSDTEQRYSQTEREALAVKFGCLKFHHYLSGCPKFKVITDHKPLVSLLSPGSRPPPRIERMALRLQDLHFEVIYQPGADNPADVLSRQPRPTPPKNEGEDLDTAYIAMTAQAAAPNSISLDTIKVAAAGDKAIQAAVSGLRSHRWQLDSHDTRSLHGLRHELSQHDGLLLKGHQIVVPAILRYRCLQLAHQGHLGVQKTLARLQTKVWWPSMRASVENFVNSCLSCKACTNTAELKAAPLQPTELPQGPWLELGLDFLGPIRGHMLLVCTDYFSRFPLVQTMSGSTAAAPVIRTLRQWFSTFGQPVKITTDNGPPFSSAEFNAFLRSQGVHHHRTTPLHPQANGLVERCNRGLNKAIRAAILEGSDWQAALDDYLAAYRRTPHAATGMAPADLLFGRQLNDTIPSLRHSRPVDARRQTVRGHDSRAKERMKAFADSKRGATDHQITVGDLVLRRLTNRSKTDPFFEASPWTVTEVRGNTLQLQRACQRCSRHTTHVKRVSQAADEWPGDPGERDSGQDSRPDEPTGPPEPTGNQDVPLANRPHPRQAKETPKRYEEDDRRKLWTSDSWRNSSKD</sequence>
<feature type="compositionally biased region" description="Basic and acidic residues" evidence="12">
    <location>
        <begin position="1284"/>
        <end position="1297"/>
    </location>
</feature>
<keyword evidence="1" id="KW-0645">Protease</keyword>
<dbReference type="GO" id="GO:0004519">
    <property type="term" value="F:endonuclease activity"/>
    <property type="evidence" value="ECO:0007669"/>
    <property type="project" value="UniProtKB-KW"/>
</dbReference>
<feature type="region of interest" description="Disordered" evidence="12">
    <location>
        <begin position="853"/>
        <end position="873"/>
    </location>
</feature>
<dbReference type="FunFam" id="1.10.340.70:FF:000004">
    <property type="entry name" value="Retrovirus-related Pol polyprotein from transposon 297-like Protein"/>
    <property type="match status" value="1"/>
</dbReference>
<feature type="region of interest" description="Disordered" evidence="12">
    <location>
        <begin position="187"/>
        <end position="214"/>
    </location>
</feature>
<proteinExistence type="predicted"/>
<dbReference type="Pfam" id="PF00078">
    <property type="entry name" value="RVT_1"/>
    <property type="match status" value="1"/>
</dbReference>
<keyword evidence="17" id="KW-1185">Reference proteome</keyword>
<dbReference type="InterPro" id="IPR036397">
    <property type="entry name" value="RNaseH_sf"/>
</dbReference>
<feature type="region of interest" description="Disordered" evidence="12">
    <location>
        <begin position="1264"/>
        <end position="1348"/>
    </location>
</feature>
<dbReference type="Pfam" id="PF17921">
    <property type="entry name" value="Integrase_H2C2"/>
    <property type="match status" value="1"/>
</dbReference>
<dbReference type="InterPro" id="IPR036875">
    <property type="entry name" value="Znf_CCHC_sf"/>
</dbReference>
<evidence type="ECO:0008006" key="18">
    <source>
        <dbReference type="Google" id="ProtNLM"/>
    </source>
</evidence>
<dbReference type="Gene3D" id="1.10.340.70">
    <property type="match status" value="1"/>
</dbReference>
<dbReference type="InterPro" id="IPR043502">
    <property type="entry name" value="DNA/RNA_pol_sf"/>
</dbReference>
<keyword evidence="7" id="KW-0378">Hydrolase</keyword>
<keyword evidence="4" id="KW-0540">Nuclease</keyword>
<dbReference type="Proteomes" id="UP000215902">
    <property type="component" value="Unassembled WGS sequence"/>
</dbReference>
<dbReference type="InterPro" id="IPR001995">
    <property type="entry name" value="Peptidase_A2_cat"/>
</dbReference>
<evidence type="ECO:0000256" key="10">
    <source>
        <dbReference type="ARBA" id="ARBA00022908"/>
    </source>
</evidence>
<dbReference type="InterPro" id="IPR043128">
    <property type="entry name" value="Rev_trsase/Diguanyl_cyclase"/>
</dbReference>
<gene>
    <name evidence="16" type="ORF">BOX15_Mlig032170g9</name>
</gene>
<evidence type="ECO:0000256" key="5">
    <source>
        <dbReference type="ARBA" id="ARBA00022750"/>
    </source>
</evidence>
<keyword evidence="11" id="KW-0695">RNA-directed DNA polymerase</keyword>